<comment type="caution">
    <text evidence="1">The sequence shown here is derived from an EMBL/GenBank/DDBJ whole genome shotgun (WGS) entry which is preliminary data.</text>
</comment>
<gene>
    <name evidence="1" type="ORF">RAK27_12050</name>
</gene>
<name>A0AAW9JSA4_CARML</name>
<protein>
    <recommendedName>
        <fullName evidence="3">Na+-translocating membrane potential-generating system MpsC domain-containing protein</fullName>
    </recommendedName>
</protein>
<reference evidence="1" key="1">
    <citation type="submission" date="2023-08" db="EMBL/GenBank/DDBJ databases">
        <title>Genomic characterization of piscicolin 126 produced by Carnobacterium maltaromaticum CM22 strain isolated from salmon (Salmo salar).</title>
        <authorList>
            <person name="Gonzalez-Gragera E."/>
            <person name="Garcia-Lopez J.D."/>
            <person name="Teso-Perez C."/>
            <person name="Gimenez-Hernandez I."/>
            <person name="Peralta-Sanchez J.M."/>
            <person name="Valdivia E."/>
            <person name="Montalban-Lopez M."/>
            <person name="Martin-Platero A.M."/>
            <person name="Banos A."/>
            <person name="Martinez-Bueno M."/>
        </authorList>
    </citation>
    <scope>NUCLEOTIDE SEQUENCE</scope>
    <source>
        <strain evidence="1">CM22</strain>
    </source>
</reference>
<evidence type="ECO:0008006" key="3">
    <source>
        <dbReference type="Google" id="ProtNLM"/>
    </source>
</evidence>
<dbReference type="EMBL" id="JAVBVO010000003">
    <property type="protein sequence ID" value="MDZ5759397.1"/>
    <property type="molecule type" value="Genomic_DNA"/>
</dbReference>
<dbReference type="AlphaFoldDB" id="A0AAW9JSA4"/>
<evidence type="ECO:0000313" key="1">
    <source>
        <dbReference type="EMBL" id="MDZ5759397.1"/>
    </source>
</evidence>
<proteinExistence type="predicted"/>
<organism evidence="1 2">
    <name type="scientific">Carnobacterium maltaromaticum</name>
    <name type="common">Carnobacterium piscicola</name>
    <dbReference type="NCBI Taxonomy" id="2751"/>
    <lineage>
        <taxon>Bacteria</taxon>
        <taxon>Bacillati</taxon>
        <taxon>Bacillota</taxon>
        <taxon>Bacilli</taxon>
        <taxon>Lactobacillales</taxon>
        <taxon>Carnobacteriaceae</taxon>
        <taxon>Carnobacterium</taxon>
    </lineage>
</organism>
<sequence length="114" mass="13354">MNEERETAQKILQELVGYFLENGCEETQMNLTVNGEGIWLELEGLVPRKPGNLENLKTLLEVKRQPEMDDYYEHLMGMHREQEDYSLVGMLVDSAEITCQEGLLNIRIYRENLY</sequence>
<accession>A0AAW9JSA4</accession>
<dbReference type="RefSeq" id="WP_010053472.1">
    <property type="nucleotide sequence ID" value="NZ_BJOJ01000070.1"/>
</dbReference>
<evidence type="ECO:0000313" key="2">
    <source>
        <dbReference type="Proteomes" id="UP001290462"/>
    </source>
</evidence>
<dbReference type="Proteomes" id="UP001290462">
    <property type="component" value="Unassembled WGS sequence"/>
</dbReference>
<dbReference type="GeneID" id="83604741"/>